<evidence type="ECO:0000256" key="1">
    <source>
        <dbReference type="SAM" id="SignalP"/>
    </source>
</evidence>
<gene>
    <name evidence="2" type="ORF">EC847_107140</name>
</gene>
<dbReference type="OrthoDB" id="525451at2"/>
<keyword evidence="3" id="KW-1185">Reference proteome</keyword>
<feature type="signal peptide" evidence="1">
    <location>
        <begin position="1"/>
        <end position="24"/>
    </location>
</feature>
<dbReference type="RefSeq" id="WP_133461432.1">
    <property type="nucleotide sequence ID" value="NZ_SNVX01000007.1"/>
</dbReference>
<reference evidence="2 3" key="1">
    <citation type="submission" date="2019-03" db="EMBL/GenBank/DDBJ databases">
        <title>Genomic analyses of the natural microbiome of Caenorhabditis elegans.</title>
        <authorList>
            <person name="Samuel B."/>
        </authorList>
    </citation>
    <scope>NUCLEOTIDE SEQUENCE [LARGE SCALE GENOMIC DNA]</scope>
    <source>
        <strain evidence="2 3">BIGb0156</strain>
    </source>
</reference>
<accession>A0A4V3BP86</accession>
<comment type="caution">
    <text evidence="2">The sequence shown here is derived from an EMBL/GenBank/DDBJ whole genome shotgun (WGS) entry which is preliminary data.</text>
</comment>
<evidence type="ECO:0000313" key="2">
    <source>
        <dbReference type="EMBL" id="TDN57656.1"/>
    </source>
</evidence>
<evidence type="ECO:0000313" key="3">
    <source>
        <dbReference type="Proteomes" id="UP000295530"/>
    </source>
</evidence>
<dbReference type="Proteomes" id="UP000295530">
    <property type="component" value="Unassembled WGS sequence"/>
</dbReference>
<keyword evidence="1" id="KW-0732">Signal</keyword>
<sequence>MSISKRSTVAVLLSSLLFSPLAMASHHFESAQAIQTPSLNQLDNFVFPSATAGYTALVMTVNNSPTAGAGGVFNPDALYHIHIAESADYKQGKTFTFKFDNQGNVVVYQENTADSPVGATDEMLGKGEANQSATLSNGIKIWTGAAQDPFTGNSPGLHRFRKDLAKGKYDPGIWTSTQGKNIFAARNCGAIVLEVPNKLLAANISVYMTTDFHSDNAWKQVQYSANPLFSHTMLFENAALKREHDESRPQNSADMKDFVSARTARASAMAHSQADPFAYGDKVANLLVPDVLTYTVGEKAVFSAEKRNGRSLDDDAMSAMLSLLIGQPTDQAVTSLKRYRHDFPYVIPVTLK</sequence>
<proteinExistence type="predicted"/>
<dbReference type="InterPro" id="IPR025566">
    <property type="entry name" value="DUF4331"/>
</dbReference>
<protein>
    <submittedName>
        <fullName evidence="2">Uncharacterized protein DUF4331</fullName>
    </submittedName>
</protein>
<dbReference type="Pfam" id="PF14224">
    <property type="entry name" value="DUF4331"/>
    <property type="match status" value="2"/>
</dbReference>
<dbReference type="AlphaFoldDB" id="A0A4V3BP86"/>
<feature type="chain" id="PRO_5020406241" evidence="1">
    <location>
        <begin position="25"/>
        <end position="352"/>
    </location>
</feature>
<dbReference type="EMBL" id="SNVX01000007">
    <property type="protein sequence ID" value="TDN57656.1"/>
    <property type="molecule type" value="Genomic_DNA"/>
</dbReference>
<organism evidence="2 3">
    <name type="scientific">Scandinavium goeteborgense</name>
    <dbReference type="NCBI Taxonomy" id="1851514"/>
    <lineage>
        <taxon>Bacteria</taxon>
        <taxon>Pseudomonadati</taxon>
        <taxon>Pseudomonadota</taxon>
        <taxon>Gammaproteobacteria</taxon>
        <taxon>Enterobacterales</taxon>
        <taxon>Enterobacteriaceae</taxon>
        <taxon>Scandinavium</taxon>
    </lineage>
</organism>
<name>A0A4V3BP86_SCAGO</name>